<dbReference type="OrthoDB" id="9810761at2"/>
<accession>I4EL62</accession>
<proteinExistence type="inferred from homology"/>
<dbReference type="Gene3D" id="3.40.50.300">
    <property type="entry name" value="P-loop containing nucleotide triphosphate hydrolases"/>
    <property type="match status" value="1"/>
</dbReference>
<evidence type="ECO:0000313" key="3">
    <source>
        <dbReference type="EMBL" id="CCF85424.1"/>
    </source>
</evidence>
<protein>
    <submittedName>
        <fullName evidence="3">Type II secretion system protein E</fullName>
    </submittedName>
</protein>
<keyword evidence="4" id="KW-1185">Reference proteome</keyword>
<evidence type="ECO:0000259" key="2">
    <source>
        <dbReference type="Pfam" id="PF00437"/>
    </source>
</evidence>
<dbReference type="AlphaFoldDB" id="I4EL62"/>
<comment type="caution">
    <text evidence="3">The sequence shown here is derived from an EMBL/GenBank/DDBJ whole genome shotgun (WGS) entry which is preliminary data.</text>
</comment>
<dbReference type="PANTHER" id="PTHR30486">
    <property type="entry name" value="TWITCHING MOTILITY PROTEIN PILT"/>
    <property type="match status" value="1"/>
</dbReference>
<dbReference type="EMBL" id="CAGS01000440">
    <property type="protein sequence ID" value="CCF85424.1"/>
    <property type="molecule type" value="Genomic_DNA"/>
</dbReference>
<dbReference type="Pfam" id="PF00437">
    <property type="entry name" value="T2SSE"/>
    <property type="match status" value="1"/>
</dbReference>
<feature type="domain" description="Bacterial type II secretion system protein E" evidence="2">
    <location>
        <begin position="94"/>
        <end position="366"/>
    </location>
</feature>
<dbReference type="PANTHER" id="PTHR30486:SF6">
    <property type="entry name" value="TYPE IV PILUS RETRACTATION ATPASE PILT"/>
    <property type="match status" value="1"/>
</dbReference>
<organism evidence="3 4">
    <name type="scientific">Nitrolancea hollandica Lb</name>
    <dbReference type="NCBI Taxonomy" id="1129897"/>
    <lineage>
        <taxon>Bacteria</taxon>
        <taxon>Pseudomonadati</taxon>
        <taxon>Thermomicrobiota</taxon>
        <taxon>Thermomicrobia</taxon>
        <taxon>Sphaerobacterales</taxon>
        <taxon>Sphaerobacterineae</taxon>
        <taxon>Sphaerobacteraceae</taxon>
        <taxon>Nitrolancea</taxon>
    </lineage>
</organism>
<dbReference type="SUPFAM" id="SSF52540">
    <property type="entry name" value="P-loop containing nucleoside triphosphate hydrolases"/>
    <property type="match status" value="1"/>
</dbReference>
<dbReference type="CDD" id="cd01130">
    <property type="entry name" value="VirB11-like_ATPase"/>
    <property type="match status" value="1"/>
</dbReference>
<dbReference type="Gene3D" id="3.30.450.380">
    <property type="match status" value="1"/>
</dbReference>
<comment type="similarity">
    <text evidence="1">Belongs to the GSP E family.</text>
</comment>
<dbReference type="InterPro" id="IPR050921">
    <property type="entry name" value="T4SS_GSP_E_ATPase"/>
</dbReference>
<evidence type="ECO:0000313" key="4">
    <source>
        <dbReference type="Proteomes" id="UP000004221"/>
    </source>
</evidence>
<sequence length="440" mass="48120">MTTTQSPLAQSKGIPAGDRAGERLLRAEMQEAVSRLLGEAELLSPGPEDEARIRVLIRERVSAYQRRAAATNAPLLSDPEGVERRLFDRLLRLGVLQPLIEAPGIEEIICNGPNRVFVIEDGRKRLVPDLYFEDDEELRQLVKRLVGPLGRRLDASSPMVDVRLPDGSRLNAAIPPATTRWTSVTIRKFILRAQSLEQLIELGTLTDPAARFLDAAVQGGVNILVSGPTGSGKTTLLNALGSAIASTSERVITVEEVAELQLERHLPDCVALQARAGNIEGAGEIRIRDLVRNALRMRPTRIVVGEVRGAESLDMLLAMNTGHEGSLTTIHGNTPRDALDRLVTLAMMAEERLSGEVLAKMAARTIELVIQVRFEPRTGRRRVATIFEVTGLEGSIIAGNAFWTIDPTADRLKWTGIQPRCLAKIAARGVDYMLPTAEGW</sequence>
<evidence type="ECO:0000256" key="1">
    <source>
        <dbReference type="ARBA" id="ARBA00006611"/>
    </source>
</evidence>
<dbReference type="InterPro" id="IPR027417">
    <property type="entry name" value="P-loop_NTPase"/>
</dbReference>
<dbReference type="InterPro" id="IPR001482">
    <property type="entry name" value="T2SS/T4SS_dom"/>
</dbReference>
<dbReference type="RefSeq" id="WP_008480313.1">
    <property type="nucleotide sequence ID" value="NZ_CAGS01000440.1"/>
</dbReference>
<gene>
    <name evidence="3" type="ORF">NITHO_4950007</name>
</gene>
<reference evidence="3 4" key="1">
    <citation type="journal article" date="2012" name="ISME J.">
        <title>Nitrification expanded: discovery, physiology and genomics of a nitrite-oxidizing bacterium from the phylum Chloroflexi.</title>
        <authorList>
            <person name="Sorokin D.Y."/>
            <person name="Lucker S."/>
            <person name="Vejmelkova D."/>
            <person name="Kostrikina N.A."/>
            <person name="Kleerebezem R."/>
            <person name="Rijpstra W.I."/>
            <person name="Damste J.S."/>
            <person name="Le Paslier D."/>
            <person name="Muyzer G."/>
            <person name="Wagner M."/>
            <person name="van Loosdrecht M.C."/>
            <person name="Daims H."/>
        </authorList>
    </citation>
    <scope>NUCLEOTIDE SEQUENCE [LARGE SCALE GENOMIC DNA]</scope>
    <source>
        <strain evidence="4">none</strain>
    </source>
</reference>
<name>I4EL62_9BACT</name>
<dbReference type="GO" id="GO:0016887">
    <property type="term" value="F:ATP hydrolysis activity"/>
    <property type="evidence" value="ECO:0007669"/>
    <property type="project" value="InterPro"/>
</dbReference>
<dbReference type="Proteomes" id="UP000004221">
    <property type="component" value="Unassembled WGS sequence"/>
</dbReference>